<dbReference type="EMBL" id="BMGM01000011">
    <property type="protein sequence ID" value="GGE42599.1"/>
    <property type="molecule type" value="Genomic_DNA"/>
</dbReference>
<dbReference type="RefSeq" id="WP_188459303.1">
    <property type="nucleotide sequence ID" value="NZ_BMGM01000011.1"/>
</dbReference>
<dbReference type="PRINTS" id="PR00149">
    <property type="entry name" value="FUMRATELYASE"/>
</dbReference>
<comment type="catalytic activity">
    <reaction evidence="3">
        <text>(S)-malate = fumarate + H2O</text>
        <dbReference type="Rhea" id="RHEA:12460"/>
        <dbReference type="ChEBI" id="CHEBI:15377"/>
        <dbReference type="ChEBI" id="CHEBI:15589"/>
        <dbReference type="ChEBI" id="CHEBI:29806"/>
        <dbReference type="EC" id="4.2.1.2"/>
    </reaction>
</comment>
<dbReference type="PROSITE" id="PS00163">
    <property type="entry name" value="FUMARATE_LYASES"/>
    <property type="match status" value="1"/>
</dbReference>
<feature type="active site" evidence="3">
    <location>
        <position position="319"/>
    </location>
</feature>
<dbReference type="InterPro" id="IPR008948">
    <property type="entry name" value="L-Aspartase-like"/>
</dbReference>
<dbReference type="Pfam" id="PF00206">
    <property type="entry name" value="Lyase_1"/>
    <property type="match status" value="1"/>
</dbReference>
<keyword evidence="3" id="KW-0963">Cytoplasm</keyword>
<feature type="site" description="Important for catalytic activity" evidence="3">
    <location>
        <position position="332"/>
    </location>
</feature>
<evidence type="ECO:0000259" key="5">
    <source>
        <dbReference type="Pfam" id="PF00206"/>
    </source>
</evidence>
<name>A0ABQ1SLP0_9FLAO</name>
<comment type="subcellular location">
    <subcellularLocation>
        <location evidence="3">Cytoplasm</location>
    </subcellularLocation>
</comment>
<dbReference type="NCBIfam" id="NF008909">
    <property type="entry name" value="PRK12273.1"/>
    <property type="match status" value="1"/>
</dbReference>
<comment type="similarity">
    <text evidence="1 3">Belongs to the class-II fumarase/aspartase family. Fumarase subfamily.</text>
</comment>
<dbReference type="InterPro" id="IPR005677">
    <property type="entry name" value="Fum_hydII"/>
</dbReference>
<dbReference type="PANTHER" id="PTHR11444">
    <property type="entry name" value="ASPARTATEAMMONIA/ARGININOSUCCINATE/ADENYLOSUCCINATE LYASE"/>
    <property type="match status" value="1"/>
</dbReference>
<organism evidence="7 8">
    <name type="scientific">Psychroflexus planctonicus</name>
    <dbReference type="NCBI Taxonomy" id="1526575"/>
    <lineage>
        <taxon>Bacteria</taxon>
        <taxon>Pseudomonadati</taxon>
        <taxon>Bacteroidota</taxon>
        <taxon>Flavobacteriia</taxon>
        <taxon>Flavobacteriales</taxon>
        <taxon>Flavobacteriaceae</taxon>
        <taxon>Psychroflexus</taxon>
    </lineage>
</organism>
<evidence type="ECO:0000256" key="3">
    <source>
        <dbReference type="HAMAP-Rule" id="MF_00743"/>
    </source>
</evidence>
<evidence type="ECO:0000256" key="4">
    <source>
        <dbReference type="SAM" id="MobiDB-lite"/>
    </source>
</evidence>
<comment type="caution">
    <text evidence="3">Lacks conserved residue(s) required for the propagation of feature annotation.</text>
</comment>
<dbReference type="HAMAP" id="MF_00743">
    <property type="entry name" value="FumaraseC"/>
    <property type="match status" value="1"/>
</dbReference>
<feature type="domain" description="Fumarate lyase N-terminal" evidence="5">
    <location>
        <begin position="11"/>
        <end position="343"/>
    </location>
</feature>
<feature type="region of interest" description="Disordered" evidence="4">
    <location>
        <begin position="121"/>
        <end position="143"/>
    </location>
</feature>
<proteinExistence type="inferred from homology"/>
<feature type="compositionally biased region" description="Polar residues" evidence="4">
    <location>
        <begin position="127"/>
        <end position="143"/>
    </location>
</feature>
<dbReference type="InterPro" id="IPR020557">
    <property type="entry name" value="Fumarate_lyase_CS"/>
</dbReference>
<evidence type="ECO:0000313" key="8">
    <source>
        <dbReference type="Proteomes" id="UP000599179"/>
    </source>
</evidence>
<dbReference type="InterPro" id="IPR024083">
    <property type="entry name" value="Fumarase/histidase_N"/>
</dbReference>
<comment type="pathway">
    <text evidence="3">Carbohydrate metabolism; tricarboxylic acid cycle; (S)-malate from fumarate: step 1/1.</text>
</comment>
<evidence type="ECO:0000259" key="6">
    <source>
        <dbReference type="Pfam" id="PF10415"/>
    </source>
</evidence>
<evidence type="ECO:0000256" key="1">
    <source>
        <dbReference type="ARBA" id="ARBA00009084"/>
    </source>
</evidence>
<keyword evidence="2 3" id="KW-0456">Lyase</keyword>
<comment type="function">
    <text evidence="3">Involved in the TCA cycle. Catalyzes the stereospecific interconversion of fumarate to L-malate.</text>
</comment>
<protein>
    <recommendedName>
        <fullName evidence="3">Fumarate hydratase class II</fullName>
        <shortName evidence="3">Fumarase C</shortName>
        <ecNumber evidence="3">4.2.1.2</ecNumber>
    </recommendedName>
    <alternativeName>
        <fullName evidence="3">Aerobic fumarase</fullName>
    </alternativeName>
    <alternativeName>
        <fullName evidence="3">Iron-independent fumarase</fullName>
    </alternativeName>
</protein>
<feature type="binding site" evidence="3">
    <location>
        <begin position="140"/>
        <end position="142"/>
    </location>
    <ligand>
        <name>substrate</name>
    </ligand>
</feature>
<dbReference type="InterPro" id="IPR018951">
    <property type="entry name" value="Fumarase_C_C"/>
</dbReference>
<feature type="binding site" evidence="3">
    <location>
        <begin position="98"/>
        <end position="100"/>
    </location>
    <ligand>
        <name>substrate</name>
    </ligand>
</feature>
<keyword evidence="8" id="KW-1185">Reference proteome</keyword>
<comment type="subunit">
    <text evidence="3">Homotetramer.</text>
</comment>
<feature type="active site" description="Proton donor/acceptor" evidence="3">
    <location>
        <position position="189"/>
    </location>
</feature>
<dbReference type="Pfam" id="PF10415">
    <property type="entry name" value="FumaraseC_C"/>
    <property type="match status" value="1"/>
</dbReference>
<sequence>MDYRIEKDTIGEVKVPADKLWGAQTERSRNNFKIGPAASMPFEIIEGFAYLKKAAAYTNAELGVLPEAKRDLIAKVCDEILAGQHNDQFPLVIWQTGSGTQSNMNVNEVVANRAHQIEGNKLGEGTRSISPNDDVNKSQSSNDTFPTGMHIAAYRKIVEVTIPGIQQLRDTLHQKAEAFKNVVKIGRTHFMDATPLTIGQEFSGYVSQLDHGIKALKNTLPHLQELALGGTAVGTGLNTPDGYAEKVAEYIAKFTGMPFVSAENKFEALAAHDAFVETHGALKQLAVSLNKIANDIRMLSSGPRSGIGEIIIPANEPGSSIMPGKVNPTQCEALTMVCAQVMGNDVAISVGGMQGQFELNVFKPVMAANLLSSAQLLGDACVSFDENCAQGIEPNQERIDELLKNSLMLVTALNTKIGYYKAAEIANAAHQNGTTLKEEAVRLGHTTEAEFDEWVKPEEMTGRK</sequence>
<dbReference type="Proteomes" id="UP000599179">
    <property type="component" value="Unassembled WGS sequence"/>
</dbReference>
<dbReference type="PANTHER" id="PTHR11444:SF1">
    <property type="entry name" value="FUMARATE HYDRATASE, MITOCHONDRIAL"/>
    <property type="match status" value="1"/>
</dbReference>
<dbReference type="CDD" id="cd01362">
    <property type="entry name" value="Fumarase_classII"/>
    <property type="match status" value="1"/>
</dbReference>
<dbReference type="Gene3D" id="1.10.40.30">
    <property type="entry name" value="Fumarase/aspartase (C-terminal domain)"/>
    <property type="match status" value="1"/>
</dbReference>
<accession>A0ABQ1SLP0</accession>
<dbReference type="SUPFAM" id="SSF48557">
    <property type="entry name" value="L-aspartase-like"/>
    <property type="match status" value="1"/>
</dbReference>
<dbReference type="Gene3D" id="1.20.200.10">
    <property type="entry name" value="Fumarase/aspartase (Central domain)"/>
    <property type="match status" value="1"/>
</dbReference>
<dbReference type="EC" id="4.2.1.2" evidence="3"/>
<evidence type="ECO:0000256" key="2">
    <source>
        <dbReference type="ARBA" id="ARBA00023239"/>
    </source>
</evidence>
<dbReference type="Gene3D" id="1.10.275.10">
    <property type="entry name" value="Fumarase/aspartase (N-terminal domain)"/>
    <property type="match status" value="1"/>
</dbReference>
<comment type="caution">
    <text evidence="7">The sequence shown here is derived from an EMBL/GenBank/DDBJ whole genome shotgun (WGS) entry which is preliminary data.</text>
</comment>
<dbReference type="InterPro" id="IPR000362">
    <property type="entry name" value="Fumarate_lyase_fam"/>
</dbReference>
<feature type="domain" description="Fumarase C C-terminal" evidence="6">
    <location>
        <begin position="409"/>
        <end position="462"/>
    </location>
</feature>
<feature type="binding site" evidence="3">
    <location>
        <position position="320"/>
    </location>
    <ligand>
        <name>substrate</name>
    </ligand>
</feature>
<evidence type="ECO:0000313" key="7">
    <source>
        <dbReference type="EMBL" id="GGE42599.1"/>
    </source>
</evidence>
<reference evidence="8" key="1">
    <citation type="journal article" date="2019" name="Int. J. Syst. Evol. Microbiol.">
        <title>The Global Catalogue of Microorganisms (GCM) 10K type strain sequencing project: providing services to taxonomists for standard genome sequencing and annotation.</title>
        <authorList>
            <consortium name="The Broad Institute Genomics Platform"/>
            <consortium name="The Broad Institute Genome Sequencing Center for Infectious Disease"/>
            <person name="Wu L."/>
            <person name="Ma J."/>
        </authorList>
    </citation>
    <scope>NUCLEOTIDE SEQUENCE [LARGE SCALE GENOMIC DNA]</scope>
    <source>
        <strain evidence="8">CGMCC 1.12931</strain>
    </source>
</reference>
<dbReference type="InterPro" id="IPR022761">
    <property type="entry name" value="Fumarate_lyase_N"/>
</dbReference>
<feature type="binding site" evidence="3">
    <location>
        <begin position="325"/>
        <end position="327"/>
    </location>
    <ligand>
        <name>substrate</name>
    </ligand>
</feature>
<keyword evidence="3" id="KW-0816">Tricarboxylic acid cycle</keyword>
<dbReference type="NCBIfam" id="TIGR00979">
    <property type="entry name" value="fumC_II"/>
    <property type="match status" value="1"/>
</dbReference>
<feature type="binding site" evidence="3">
    <location>
        <position position="188"/>
    </location>
    <ligand>
        <name>substrate</name>
    </ligand>
</feature>
<gene>
    <name evidence="3 7" type="primary">fumC</name>
    <name evidence="7" type="ORF">GCM10010832_23150</name>
</gene>
<comment type="miscellaneous">
    <text evidence="3">There are 2 substrate-binding sites: the catalytic A site, and the non-catalytic B site that may play a role in the transfer of substrate or product between the active site and the solvent. Alternatively, the B site may bind allosteric effectors.</text>
</comment>